<name>A0A927MHV5_9BACL</name>
<comment type="caution">
    <text evidence="1">The sequence shown here is derived from an EMBL/GenBank/DDBJ whole genome shotgun (WGS) entry which is preliminary data.</text>
</comment>
<protein>
    <submittedName>
        <fullName evidence="1">Uncharacterized protein</fullName>
    </submittedName>
</protein>
<dbReference type="RefSeq" id="WP_192597943.1">
    <property type="nucleotide sequence ID" value="NZ_JADBEL010000004.1"/>
</dbReference>
<organism evidence="1 2">
    <name type="scientific">Sporosarcina limicola</name>
    <dbReference type="NCBI Taxonomy" id="34101"/>
    <lineage>
        <taxon>Bacteria</taxon>
        <taxon>Bacillati</taxon>
        <taxon>Bacillota</taxon>
        <taxon>Bacilli</taxon>
        <taxon>Bacillales</taxon>
        <taxon>Caryophanaceae</taxon>
        <taxon>Sporosarcina</taxon>
    </lineage>
</organism>
<dbReference type="AlphaFoldDB" id="A0A927MHV5"/>
<evidence type="ECO:0000313" key="2">
    <source>
        <dbReference type="Proteomes" id="UP000658225"/>
    </source>
</evidence>
<evidence type="ECO:0000313" key="1">
    <source>
        <dbReference type="EMBL" id="MBE1554158.1"/>
    </source>
</evidence>
<dbReference type="EMBL" id="JADBEL010000004">
    <property type="protein sequence ID" value="MBE1554158.1"/>
    <property type="molecule type" value="Genomic_DNA"/>
</dbReference>
<sequence length="52" mass="5943">MYFMSSEQVLAFIGMLVGSVIAIRLMGEFANYVINKITNNKERNDKTNNSIR</sequence>
<gene>
    <name evidence="1" type="ORF">H4683_001233</name>
</gene>
<proteinExistence type="predicted"/>
<keyword evidence="2" id="KW-1185">Reference proteome</keyword>
<accession>A0A927MHV5</accession>
<dbReference type="Proteomes" id="UP000658225">
    <property type="component" value="Unassembled WGS sequence"/>
</dbReference>
<reference evidence="1" key="1">
    <citation type="submission" date="2020-10" db="EMBL/GenBank/DDBJ databases">
        <title>Genomic Encyclopedia of Type Strains, Phase IV (KMG-IV): sequencing the most valuable type-strain genomes for metagenomic binning, comparative biology and taxonomic classification.</title>
        <authorList>
            <person name="Goeker M."/>
        </authorList>
    </citation>
    <scope>NUCLEOTIDE SEQUENCE</scope>
    <source>
        <strain evidence="1">DSM 13886</strain>
    </source>
</reference>